<feature type="domain" description="Calcineurin-like phosphoesterase" evidence="1">
    <location>
        <begin position="6"/>
        <end position="208"/>
    </location>
</feature>
<evidence type="ECO:0000259" key="1">
    <source>
        <dbReference type="Pfam" id="PF00149"/>
    </source>
</evidence>
<proteinExistence type="predicted"/>
<dbReference type="InterPro" id="IPR029052">
    <property type="entry name" value="Metallo-depent_PP-like"/>
</dbReference>
<dbReference type="STRING" id="585531.HMPREF0063_10211"/>
<dbReference type="Proteomes" id="UP000003111">
    <property type="component" value="Unassembled WGS sequence"/>
</dbReference>
<dbReference type="Gene3D" id="3.60.21.10">
    <property type="match status" value="1"/>
</dbReference>
<reference evidence="2" key="1">
    <citation type="submission" date="2010-08" db="EMBL/GenBank/DDBJ databases">
        <authorList>
            <person name="Muzny D."/>
            <person name="Qin X."/>
            <person name="Buhay C."/>
            <person name="Dugan-Rocha S."/>
            <person name="Ding Y."/>
            <person name="Chen G."/>
            <person name="Hawes A."/>
            <person name="Holder M."/>
            <person name="Jhangiani S."/>
            <person name="Johnson A."/>
            <person name="Khan Z."/>
            <person name="Li Z."/>
            <person name="Liu W."/>
            <person name="Liu X."/>
            <person name="Perez L."/>
            <person name="Shen H."/>
            <person name="Wang Q."/>
            <person name="Watt J."/>
            <person name="Xi L."/>
            <person name="Xin Y."/>
            <person name="Zhou J."/>
            <person name="Deng J."/>
            <person name="Jiang H."/>
            <person name="Liu Y."/>
            <person name="Qu J."/>
            <person name="Song X.-Z."/>
            <person name="Zhang L."/>
            <person name="Villasana D."/>
            <person name="Johnson A."/>
            <person name="Liu J."/>
            <person name="Liyanage D."/>
            <person name="Lorensuhewa L."/>
            <person name="Robinson T."/>
            <person name="Song A."/>
            <person name="Song B.-B."/>
            <person name="Dinh H."/>
            <person name="Thornton R."/>
            <person name="Coyle M."/>
            <person name="Francisco L."/>
            <person name="Jackson L."/>
            <person name="Javaid M."/>
            <person name="Korchina V."/>
            <person name="Kovar C."/>
            <person name="Mata R."/>
            <person name="Mathew T."/>
            <person name="Ngo R."/>
            <person name="Nguyen L."/>
            <person name="Nguyen N."/>
            <person name="Okwuonu G."/>
            <person name="Ongeri F."/>
            <person name="Pham C."/>
            <person name="Simmons D."/>
            <person name="Wilczek-Boney K."/>
            <person name="Hale W."/>
            <person name="Jakkamsetti A."/>
            <person name="Pham P."/>
            <person name="Ruth R."/>
            <person name="San Lucas F."/>
            <person name="Warren J."/>
            <person name="Zhang J."/>
            <person name="Zhao Z."/>
            <person name="Zhou C."/>
            <person name="Zhu D."/>
            <person name="Lee S."/>
            <person name="Bess C."/>
            <person name="Blankenburg K."/>
            <person name="Forbes L."/>
            <person name="Fu Q."/>
            <person name="Gubbala S."/>
            <person name="Hirani K."/>
            <person name="Jayaseelan J.C."/>
            <person name="Lara F."/>
            <person name="Munidasa M."/>
            <person name="Palculict T."/>
            <person name="Patil S."/>
            <person name="Pu L.-L."/>
            <person name="Saada N."/>
            <person name="Tang L."/>
            <person name="Weissenberger G."/>
            <person name="Zhu Y."/>
            <person name="Hemphill L."/>
            <person name="Shang Y."/>
            <person name="Youmans B."/>
            <person name="Ayvaz T."/>
            <person name="Ross M."/>
            <person name="Santibanez J."/>
            <person name="Aqrawi P."/>
            <person name="Gross S."/>
            <person name="Joshi V."/>
            <person name="Fowler G."/>
            <person name="Nazareth L."/>
            <person name="Reid J."/>
            <person name="Worley K."/>
            <person name="Petrosino J."/>
            <person name="Highlander S."/>
            <person name="Gibbs R."/>
        </authorList>
    </citation>
    <scope>NUCLEOTIDE SEQUENCE [LARGE SCALE GENOMIC DNA]</scope>
    <source>
        <strain evidence="2">DSM 15272</strain>
    </source>
</reference>
<dbReference type="GO" id="GO:0016787">
    <property type="term" value="F:hydrolase activity"/>
    <property type="evidence" value="ECO:0007669"/>
    <property type="project" value="InterPro"/>
</dbReference>
<dbReference type="AlphaFoldDB" id="E2S854"/>
<evidence type="ECO:0000313" key="2">
    <source>
        <dbReference type="EMBL" id="EFQ84359.1"/>
    </source>
</evidence>
<dbReference type="eggNOG" id="COG1409">
    <property type="taxonomic scope" value="Bacteria"/>
</dbReference>
<sequence length="260" mass="28310">MIAPTRVLACGDWHGEVDAVVAAMRAAQNHGCEVVVQLGDLGILWPGEKPTLFDRPLMQAVSDAGVTFVFIDGNHDNHAALNAYDRDRHGWAEVLTGIWWAPRGHRWTWSGVTFGALGGAFSVDRTYRIEGVDVWCDLEEPTRADVQRLGPAGLDVLLTHDVPAGVPVVGDYPLDNTTTMLAQVSRDLLGEAVAAAKPRRVFSGHWHQRLSHLHNHSDGTTTVVDVLDRDRRSGNAVVLALPGLTVADAVLSSRRRPGWT</sequence>
<organism evidence="2 3">
    <name type="scientific">Aeromicrobium marinum DSM 15272</name>
    <dbReference type="NCBI Taxonomy" id="585531"/>
    <lineage>
        <taxon>Bacteria</taxon>
        <taxon>Bacillati</taxon>
        <taxon>Actinomycetota</taxon>
        <taxon>Actinomycetes</taxon>
        <taxon>Propionibacteriales</taxon>
        <taxon>Nocardioidaceae</taxon>
        <taxon>Aeromicrobium</taxon>
    </lineage>
</organism>
<dbReference type="Pfam" id="PF00149">
    <property type="entry name" value="Metallophos"/>
    <property type="match status" value="1"/>
</dbReference>
<comment type="caution">
    <text evidence="2">The sequence shown here is derived from an EMBL/GenBank/DDBJ whole genome shotgun (WGS) entry which is preliminary data.</text>
</comment>
<dbReference type="OrthoDB" id="5380150at2"/>
<dbReference type="SUPFAM" id="SSF56300">
    <property type="entry name" value="Metallo-dependent phosphatases"/>
    <property type="match status" value="1"/>
</dbReference>
<dbReference type="RefSeq" id="WP_007079093.1">
    <property type="nucleotide sequence ID" value="NZ_CM001024.1"/>
</dbReference>
<accession>E2S854</accession>
<dbReference type="EMBL" id="ACLF03000002">
    <property type="protein sequence ID" value="EFQ84359.1"/>
    <property type="molecule type" value="Genomic_DNA"/>
</dbReference>
<name>E2S854_9ACTN</name>
<evidence type="ECO:0000313" key="3">
    <source>
        <dbReference type="Proteomes" id="UP000003111"/>
    </source>
</evidence>
<gene>
    <name evidence="2" type="ORF">HMPREF0063_10211</name>
</gene>
<dbReference type="HOGENOM" id="CLU_1007700_0_0_11"/>
<protein>
    <submittedName>
        <fullName evidence="2">Ser/Thr phosphatase family protein</fullName>
    </submittedName>
</protein>
<keyword evidence="3" id="KW-1185">Reference proteome</keyword>
<dbReference type="InterPro" id="IPR004843">
    <property type="entry name" value="Calcineurin-like_PHP"/>
</dbReference>